<dbReference type="AlphaFoldDB" id="A0A5N0T7J1"/>
<keyword evidence="4" id="KW-1185">Reference proteome</keyword>
<organism evidence="3 4">
    <name type="scientific">Microbacterium caowuchunii</name>
    <dbReference type="NCBI Taxonomy" id="2614638"/>
    <lineage>
        <taxon>Bacteria</taxon>
        <taxon>Bacillati</taxon>
        <taxon>Actinomycetota</taxon>
        <taxon>Actinomycetes</taxon>
        <taxon>Micrococcales</taxon>
        <taxon>Microbacteriaceae</taxon>
        <taxon>Microbacterium</taxon>
    </lineage>
</organism>
<dbReference type="SUPFAM" id="SSF53271">
    <property type="entry name" value="PRTase-like"/>
    <property type="match status" value="1"/>
</dbReference>
<protein>
    <submittedName>
        <fullName evidence="3">ComF family protein</fullName>
    </submittedName>
</protein>
<dbReference type="PANTHER" id="PTHR47505:SF1">
    <property type="entry name" value="DNA UTILIZATION PROTEIN YHGH"/>
    <property type="match status" value="1"/>
</dbReference>
<reference evidence="4" key="1">
    <citation type="submission" date="2019-09" db="EMBL/GenBank/DDBJ databases">
        <title>Mumia zhuanghuii sp. nov. isolated from the intestinal contents of plateau pika (Ochotona curzoniae) in the Qinghai-Tibet plateau of China.</title>
        <authorList>
            <person name="Tian Z."/>
        </authorList>
    </citation>
    <scope>NUCLEOTIDE SEQUENCE [LARGE SCALE GENOMIC DNA]</scope>
    <source>
        <strain evidence="4">L-033</strain>
    </source>
</reference>
<dbReference type="Proteomes" id="UP000326838">
    <property type="component" value="Unassembled WGS sequence"/>
</dbReference>
<accession>A0A5N0T7J1</accession>
<dbReference type="InterPro" id="IPR029057">
    <property type="entry name" value="PRTase-like"/>
</dbReference>
<dbReference type="EMBL" id="VYUY01000022">
    <property type="protein sequence ID" value="KAA9130107.1"/>
    <property type="molecule type" value="Genomic_DNA"/>
</dbReference>
<dbReference type="InterPro" id="IPR000836">
    <property type="entry name" value="PRTase_dom"/>
</dbReference>
<evidence type="ECO:0000256" key="1">
    <source>
        <dbReference type="ARBA" id="ARBA00008007"/>
    </source>
</evidence>
<proteinExistence type="inferred from homology"/>
<comment type="caution">
    <text evidence="3">The sequence shown here is derived from an EMBL/GenBank/DDBJ whole genome shotgun (WGS) entry which is preliminary data.</text>
</comment>
<gene>
    <name evidence="3" type="ORF">F6B40_15630</name>
</gene>
<name>A0A5N0T7J1_9MICO</name>
<dbReference type="PANTHER" id="PTHR47505">
    <property type="entry name" value="DNA UTILIZATION PROTEIN YHGH"/>
    <property type="match status" value="1"/>
</dbReference>
<evidence type="ECO:0000259" key="2">
    <source>
        <dbReference type="Pfam" id="PF00156"/>
    </source>
</evidence>
<comment type="similarity">
    <text evidence="1">Belongs to the ComF/GntX family.</text>
</comment>
<dbReference type="RefSeq" id="WP_150895651.1">
    <property type="nucleotide sequence ID" value="NZ_VYUY01000022.1"/>
</dbReference>
<feature type="domain" description="Phosphoribosyltransferase" evidence="2">
    <location>
        <begin position="160"/>
        <end position="211"/>
    </location>
</feature>
<dbReference type="Gene3D" id="3.40.50.2020">
    <property type="match status" value="1"/>
</dbReference>
<evidence type="ECO:0000313" key="3">
    <source>
        <dbReference type="EMBL" id="KAA9130107.1"/>
    </source>
</evidence>
<sequence length="219" mass="23154">MPSPAFARAVRRATADALAFVLPVSCAGCGAPDVSLCPACIRRLTVPARTSRPLDGGLIVHSAFVYEGEVARMLRVLKEEGRTSLTRPFGTALAALAATVVREPAVFVPLPTSRAAYRRRGYRVVETLVRRSSLPAARLLRVARPTADQRGLGRADRARNVAGSLRARPLRAPHPVVLVDDVLTTGATLAEAARALRAAGVPVLCALTVAATPRRGDPT</sequence>
<dbReference type="Pfam" id="PF00156">
    <property type="entry name" value="Pribosyltran"/>
    <property type="match status" value="1"/>
</dbReference>
<dbReference type="InterPro" id="IPR051910">
    <property type="entry name" value="ComF/GntX_DNA_util-trans"/>
</dbReference>
<evidence type="ECO:0000313" key="4">
    <source>
        <dbReference type="Proteomes" id="UP000326838"/>
    </source>
</evidence>